<organism evidence="1 2">
    <name type="scientific">Gordonia phage TZGordon</name>
    <dbReference type="NCBI Taxonomy" id="2744004"/>
    <lineage>
        <taxon>Viruses</taxon>
        <taxon>Duplodnaviria</taxon>
        <taxon>Heunggongvirae</taxon>
        <taxon>Uroviricota</taxon>
        <taxon>Caudoviricetes</taxon>
        <taxon>Ruthgordonvirinae</taxon>
        <taxon>Vendettavirus</taxon>
        <taxon>Vendettavirus tzgordon</taxon>
    </lineage>
</organism>
<dbReference type="SUPFAM" id="SSF46785">
    <property type="entry name" value="Winged helix' DNA-binding domain"/>
    <property type="match status" value="1"/>
</dbReference>
<keyword evidence="2" id="KW-1185">Reference proteome</keyword>
<proteinExistence type="predicted"/>
<gene>
    <name evidence="1" type="primary">49</name>
    <name evidence="1" type="ORF">SEA_TZGORDON_49</name>
</gene>
<dbReference type="GO" id="GO:0003677">
    <property type="term" value="F:DNA binding"/>
    <property type="evidence" value="ECO:0007669"/>
    <property type="project" value="UniProtKB-KW"/>
</dbReference>
<dbReference type="KEGG" id="vg:63911879"/>
<reference evidence="1 2" key="1">
    <citation type="submission" date="2020-06" db="EMBL/GenBank/DDBJ databases">
        <authorList>
            <person name="Moran J."/>
            <person name="Kenna M."/>
            <person name="Ware V."/>
            <person name="Garlena R.A."/>
            <person name="Russell D.A."/>
            <person name="Pope W.H."/>
            <person name="Jacobs-Sera D."/>
            <person name="Hatfull G.F."/>
        </authorList>
    </citation>
    <scope>NUCLEOTIDE SEQUENCE [LARGE SCALE GENOMIC DNA]</scope>
</reference>
<keyword evidence="1" id="KW-0238">DNA-binding</keyword>
<protein>
    <submittedName>
        <fullName evidence="1">Helix-turn-helix DNA-binding protein</fullName>
    </submittedName>
</protein>
<dbReference type="GeneID" id="63911879"/>
<accession>A0A6N0A7X1</accession>
<dbReference type="Proteomes" id="UP000509569">
    <property type="component" value="Segment"/>
</dbReference>
<name>A0A6N0A7X1_9CAUD</name>
<dbReference type="RefSeq" id="YP_010051137.1">
    <property type="nucleotide sequence ID" value="NC_054438.1"/>
</dbReference>
<evidence type="ECO:0000313" key="1">
    <source>
        <dbReference type="EMBL" id="QKO02968.1"/>
    </source>
</evidence>
<dbReference type="InterPro" id="IPR036390">
    <property type="entry name" value="WH_DNA-bd_sf"/>
</dbReference>
<sequence>MLEIPRDVMRLVESNVITLSDLGVLVVLSAIADEAGRVVRSYRDLAVLCGYRKSDSVAERLRSLESAGLIEREGRTGFRGERFANMYQLTYEGAQSV</sequence>
<dbReference type="EMBL" id="MT553344">
    <property type="protein sequence ID" value="QKO02968.1"/>
    <property type="molecule type" value="Genomic_DNA"/>
</dbReference>
<evidence type="ECO:0000313" key="2">
    <source>
        <dbReference type="Proteomes" id="UP000509569"/>
    </source>
</evidence>